<dbReference type="Pfam" id="PF04074">
    <property type="entry name" value="DUF386"/>
    <property type="match status" value="1"/>
</dbReference>
<protein>
    <submittedName>
        <fullName evidence="1">DUF386 domain-containing protein</fullName>
    </submittedName>
</protein>
<dbReference type="KEGG" id="izh:FEM41_13785"/>
<reference evidence="1 2" key="1">
    <citation type="submission" date="2019-05" db="EMBL/GenBank/DDBJ databases">
        <title>Complete genome sequence of Izhakiella calystegiae KSNA2, an endophyte isolated from beach morning glory (Calystegia soldanella).</title>
        <authorList>
            <person name="Jiang L."/>
            <person name="Jeong J.C."/>
            <person name="Kim C.Y."/>
            <person name="Kim D.H."/>
            <person name="Kim S.W."/>
            <person name="Lee j."/>
        </authorList>
    </citation>
    <scope>NUCLEOTIDE SEQUENCE [LARGE SCALE GENOMIC DNA]</scope>
    <source>
        <strain evidence="1 2">KSNA2</strain>
    </source>
</reference>
<dbReference type="SUPFAM" id="SSF51197">
    <property type="entry name" value="Clavaminate synthase-like"/>
    <property type="match status" value="1"/>
</dbReference>
<dbReference type="Proteomes" id="UP000302163">
    <property type="component" value="Chromosome"/>
</dbReference>
<dbReference type="PANTHER" id="PTHR34986">
    <property type="entry name" value="EVOLVED BETA-GALACTOSIDASE SUBUNIT BETA"/>
    <property type="match status" value="1"/>
</dbReference>
<keyword evidence="2" id="KW-1185">Reference proteome</keyword>
<evidence type="ECO:0000313" key="1">
    <source>
        <dbReference type="EMBL" id="QCT20634.1"/>
    </source>
</evidence>
<evidence type="ECO:0000313" key="2">
    <source>
        <dbReference type="Proteomes" id="UP000302163"/>
    </source>
</evidence>
<dbReference type="GO" id="GO:0005829">
    <property type="term" value="C:cytosol"/>
    <property type="evidence" value="ECO:0007669"/>
    <property type="project" value="TreeGrafter"/>
</dbReference>
<accession>A0A4P8YLT7</accession>
<dbReference type="RefSeq" id="WP_138096508.1">
    <property type="nucleotide sequence ID" value="NZ_CP040428.1"/>
</dbReference>
<dbReference type="Gene3D" id="2.60.120.370">
    <property type="entry name" value="YhcH/YjgK/YiaL"/>
    <property type="match status" value="1"/>
</dbReference>
<dbReference type="EMBL" id="CP040428">
    <property type="protein sequence ID" value="QCT20634.1"/>
    <property type="molecule type" value="Genomic_DNA"/>
</dbReference>
<proteinExistence type="predicted"/>
<dbReference type="InterPro" id="IPR037012">
    <property type="entry name" value="NanQ/TabA/YiaL_sf"/>
</dbReference>
<dbReference type="AlphaFoldDB" id="A0A4P8YLT7"/>
<dbReference type="OrthoDB" id="6196468at2"/>
<gene>
    <name evidence="1" type="ORF">FEM41_13785</name>
</gene>
<organism evidence="1 2">
    <name type="scientific">Jejubacter calystegiae</name>
    <dbReference type="NCBI Taxonomy" id="2579935"/>
    <lineage>
        <taxon>Bacteria</taxon>
        <taxon>Pseudomonadati</taxon>
        <taxon>Pseudomonadota</taxon>
        <taxon>Gammaproteobacteria</taxon>
        <taxon>Enterobacterales</taxon>
        <taxon>Enterobacteriaceae</taxon>
        <taxon>Jejubacter</taxon>
    </lineage>
</organism>
<dbReference type="PANTHER" id="PTHR34986:SF1">
    <property type="entry name" value="PROTEIN YIAL"/>
    <property type="match status" value="1"/>
</dbReference>
<dbReference type="InterPro" id="IPR004375">
    <property type="entry name" value="NanQ/TabA/YiaL"/>
</dbReference>
<name>A0A4P8YLT7_9ENTR</name>
<sequence length="153" mass="17354">MITGNIEQLSKSQIELPVAIYEVLSAIKDLDFSVHPDGQKEVNGVIFKTFTANTDLPEKRTPETHKDFIDVQFVISGNELAEFGCLGDIKPNMEKPEDDNYFYDRPDLDLNQMTLKDGDFIIFFPWDIHSPLCHKSVISRVRKIVAKVPVASL</sequence>
<dbReference type="NCBIfam" id="TIGR00022">
    <property type="entry name" value="YhcH/YjgK/YiaL family protein"/>
    <property type="match status" value="1"/>
</dbReference>